<dbReference type="Proteomes" id="UP000861567">
    <property type="component" value="Unassembled WGS sequence"/>
</dbReference>
<comment type="caution">
    <text evidence="4">The sequence shown here is derived from an EMBL/GenBank/DDBJ whole genome shotgun (WGS) entry which is preliminary data.</text>
</comment>
<dbReference type="GO" id="GO:0009691">
    <property type="term" value="P:cytokinin biosynthetic process"/>
    <property type="evidence" value="ECO:0007669"/>
    <property type="project" value="UniProtKB-UniRule"/>
</dbReference>
<dbReference type="NCBIfam" id="TIGR00730">
    <property type="entry name" value="Rossman fold protein, TIGR00730 family"/>
    <property type="match status" value="1"/>
</dbReference>
<reference evidence="4" key="2">
    <citation type="submission" date="2020-11" db="EMBL/GenBank/DDBJ databases">
        <authorList>
            <consortium name="NCBI Pathogen Detection Project"/>
        </authorList>
    </citation>
    <scope>NUCLEOTIDE SEQUENCE</scope>
    <source>
        <strain evidence="4">D3612</strain>
    </source>
</reference>
<reference evidence="4" key="1">
    <citation type="journal article" date="2018" name="Genome Biol.">
        <title>SKESA: strategic k-mer extension for scrupulous assemblies.</title>
        <authorList>
            <person name="Souvorov A."/>
            <person name="Agarwala R."/>
            <person name="Lipman D.J."/>
        </authorList>
    </citation>
    <scope>NUCLEOTIDE SEQUENCE</scope>
    <source>
        <strain evidence="4">D3612</strain>
    </source>
</reference>
<evidence type="ECO:0000256" key="2">
    <source>
        <dbReference type="ARBA" id="ARBA00006763"/>
    </source>
</evidence>
<dbReference type="InterPro" id="IPR031100">
    <property type="entry name" value="LOG_fam"/>
</dbReference>
<protein>
    <recommendedName>
        <fullName evidence="3">Cytokinin riboside 5'-monophosphate phosphoribohydrolase</fullName>
        <ecNumber evidence="3">3.2.2.n1</ecNumber>
    </recommendedName>
</protein>
<proteinExistence type="inferred from homology"/>
<comment type="catalytic activity">
    <reaction evidence="1">
        <text>AMP + H2O = D-ribose 5-phosphate + adenine</text>
        <dbReference type="Rhea" id="RHEA:20129"/>
        <dbReference type="ChEBI" id="CHEBI:15377"/>
        <dbReference type="ChEBI" id="CHEBI:16708"/>
        <dbReference type="ChEBI" id="CHEBI:78346"/>
        <dbReference type="ChEBI" id="CHEBI:456215"/>
        <dbReference type="EC" id="3.2.2.4"/>
    </reaction>
</comment>
<dbReference type="EC" id="3.2.2.n1" evidence="3"/>
<accession>A0AAN5R4I4</accession>
<dbReference type="InterPro" id="IPR005269">
    <property type="entry name" value="LOG"/>
</dbReference>
<evidence type="ECO:0000313" key="5">
    <source>
        <dbReference type="Proteomes" id="UP000861567"/>
    </source>
</evidence>
<dbReference type="AlphaFoldDB" id="A0AAN5R4I4"/>
<evidence type="ECO:0000256" key="1">
    <source>
        <dbReference type="ARBA" id="ARBA00000274"/>
    </source>
</evidence>
<dbReference type="GO" id="GO:0008714">
    <property type="term" value="F:AMP nucleosidase activity"/>
    <property type="evidence" value="ECO:0007669"/>
    <property type="project" value="UniProtKB-EC"/>
</dbReference>
<comment type="similarity">
    <text evidence="2 3">Belongs to the LOG family.</text>
</comment>
<gene>
    <name evidence="4" type="ORF">I8Y58_000849</name>
</gene>
<dbReference type="PANTHER" id="PTHR31223:SF70">
    <property type="entry name" value="LOG FAMILY PROTEIN YJL055W"/>
    <property type="match status" value="1"/>
</dbReference>
<sequence>MLHNNKINKLAVFCGSRTGYSEVYKQSAENLADVLSNSDITLVYGGSKSGLMGIIANRMLKNGSNVIGVIPKSLVDTEKAHDGLTELHIVNSMYERKVLMCKLSDGFILLPGGSGVLDEFFEMFTLVQLGYHKKPCCILNASGYYDYLLQFLDHAVNQGFLPPNHRDMIIIDQSPDTLIDNLFEVINNRK</sequence>
<evidence type="ECO:0000313" key="4">
    <source>
        <dbReference type="EMBL" id="HAT1595648.1"/>
    </source>
</evidence>
<keyword evidence="3" id="KW-0378">Hydrolase</keyword>
<organism evidence="4 5">
    <name type="scientific">Legionella pneumophila</name>
    <dbReference type="NCBI Taxonomy" id="446"/>
    <lineage>
        <taxon>Bacteria</taxon>
        <taxon>Pseudomonadati</taxon>
        <taxon>Pseudomonadota</taxon>
        <taxon>Gammaproteobacteria</taxon>
        <taxon>Legionellales</taxon>
        <taxon>Legionellaceae</taxon>
        <taxon>Legionella</taxon>
    </lineage>
</organism>
<keyword evidence="3" id="KW-0203">Cytokinin biosynthesis</keyword>
<dbReference type="Pfam" id="PF03641">
    <property type="entry name" value="Lysine_decarbox"/>
    <property type="match status" value="1"/>
</dbReference>
<dbReference type="GO" id="GO:0005829">
    <property type="term" value="C:cytosol"/>
    <property type="evidence" value="ECO:0007669"/>
    <property type="project" value="TreeGrafter"/>
</dbReference>
<name>A0AAN5R4I4_LEGPN</name>
<dbReference type="EMBL" id="DACSEI010000005">
    <property type="protein sequence ID" value="HAT1595648.1"/>
    <property type="molecule type" value="Genomic_DNA"/>
</dbReference>
<dbReference type="Gene3D" id="3.40.50.450">
    <property type="match status" value="1"/>
</dbReference>
<evidence type="ECO:0000256" key="3">
    <source>
        <dbReference type="RuleBase" id="RU363015"/>
    </source>
</evidence>
<dbReference type="SUPFAM" id="SSF102405">
    <property type="entry name" value="MCP/YpsA-like"/>
    <property type="match status" value="1"/>
</dbReference>
<dbReference type="PANTHER" id="PTHR31223">
    <property type="entry name" value="LOG FAMILY PROTEIN YJL055W"/>
    <property type="match status" value="1"/>
</dbReference>